<feature type="compositionally biased region" description="Basic and acidic residues" evidence="2">
    <location>
        <begin position="183"/>
        <end position="205"/>
    </location>
</feature>
<dbReference type="PANTHER" id="PTHR31775:SF5">
    <property type="entry name" value="REMORIN 1.4"/>
    <property type="match status" value="1"/>
</dbReference>
<comment type="caution">
    <text evidence="5">The sequence shown here is derived from an EMBL/GenBank/DDBJ whole genome shotgun (WGS) entry which is preliminary data.</text>
</comment>
<dbReference type="InterPro" id="IPR005518">
    <property type="entry name" value="Remorin_N"/>
</dbReference>
<dbReference type="Pfam" id="PF03763">
    <property type="entry name" value="Remorin_C"/>
    <property type="match status" value="1"/>
</dbReference>
<feature type="compositionally biased region" description="Basic and acidic residues" evidence="2">
    <location>
        <begin position="79"/>
        <end position="103"/>
    </location>
</feature>
<evidence type="ECO:0000313" key="5">
    <source>
        <dbReference type="EMBL" id="KAF8369313.1"/>
    </source>
</evidence>
<evidence type="ECO:0000313" key="6">
    <source>
        <dbReference type="Proteomes" id="UP000655225"/>
    </source>
</evidence>
<feature type="domain" description="Remorin C-terminal" evidence="3">
    <location>
        <begin position="239"/>
        <end position="369"/>
    </location>
</feature>
<dbReference type="AlphaFoldDB" id="A0A834YAG3"/>
<accession>A0A834YAG3</accession>
<organism evidence="5 6">
    <name type="scientific">Tetracentron sinense</name>
    <name type="common">Spur-leaf</name>
    <dbReference type="NCBI Taxonomy" id="13715"/>
    <lineage>
        <taxon>Eukaryota</taxon>
        <taxon>Viridiplantae</taxon>
        <taxon>Streptophyta</taxon>
        <taxon>Embryophyta</taxon>
        <taxon>Tracheophyta</taxon>
        <taxon>Spermatophyta</taxon>
        <taxon>Magnoliopsida</taxon>
        <taxon>Trochodendrales</taxon>
        <taxon>Trochodendraceae</taxon>
        <taxon>Tetracentron</taxon>
    </lineage>
</organism>
<protein>
    <recommendedName>
        <fullName evidence="7">Remorin C-terminal domain-containing protein</fullName>
    </recommendedName>
</protein>
<comment type="similarity">
    <text evidence="1">Belongs to the remorin family.</text>
</comment>
<keyword evidence="6" id="KW-1185">Reference proteome</keyword>
<gene>
    <name evidence="5" type="ORF">HHK36_032677</name>
</gene>
<feature type="compositionally biased region" description="Pro residues" evidence="2">
    <location>
        <begin position="167"/>
        <end position="177"/>
    </location>
</feature>
<feature type="compositionally biased region" description="Basic residues" evidence="2">
    <location>
        <begin position="69"/>
        <end position="78"/>
    </location>
</feature>
<dbReference type="EMBL" id="JABCRI010000842">
    <property type="protein sequence ID" value="KAF8369313.1"/>
    <property type="molecule type" value="Genomic_DNA"/>
</dbReference>
<feature type="region of interest" description="Disordered" evidence="2">
    <location>
        <begin position="1"/>
        <end position="133"/>
    </location>
</feature>
<sequence length="377" mass="41237">MSSAAVAGSAEATSAGASGKTGDGPRDDEGCPPPCTSGSSPGEISIPTASERVASSFDYMVTNKEEKKKFRKDNHRTKRKEEVLTETGFRKQGEARPEKEENQNSKSSVRRNSGRVTGCKNSSEEEVPGLRFRIFARDLKNSSITAEFCKEMGEEESPKVEAESPSEPAPEPTPAPAPAAVEPTKDVTEEKTVIPPPEEKVDDSKAPAIVEKVPDSEEEKTSGGSVDRDAVLTRVETEKRLSLIQAWEESEKTKAENKAYKKLSGIKSWENSKKATVEAKLKRLSMVLPYGYKLSMGGMFPSCDIDDVPRMENLEKKKAEQVEKLKNKVAFIHKTSEEKKAMVIAKREEDLLKAEEIAAKYRAAGTAPKNLFGCFGG</sequence>
<dbReference type="InterPro" id="IPR005516">
    <property type="entry name" value="Remorin_C"/>
</dbReference>
<dbReference type="Proteomes" id="UP000655225">
    <property type="component" value="Unassembled WGS sequence"/>
</dbReference>
<feature type="region of interest" description="Disordered" evidence="2">
    <location>
        <begin position="147"/>
        <end position="226"/>
    </location>
</feature>
<feature type="compositionally biased region" description="Basic and acidic residues" evidence="2">
    <location>
        <begin position="148"/>
        <end position="162"/>
    </location>
</feature>
<evidence type="ECO:0008006" key="7">
    <source>
        <dbReference type="Google" id="ProtNLM"/>
    </source>
</evidence>
<feature type="compositionally biased region" description="Low complexity" evidence="2">
    <location>
        <begin position="1"/>
        <end position="20"/>
    </location>
</feature>
<evidence type="ECO:0000259" key="3">
    <source>
        <dbReference type="Pfam" id="PF03763"/>
    </source>
</evidence>
<dbReference type="OrthoDB" id="684343at2759"/>
<dbReference type="PANTHER" id="PTHR31775">
    <property type="entry name" value="OS02G0117200 PROTEIN"/>
    <property type="match status" value="1"/>
</dbReference>
<evidence type="ECO:0000259" key="4">
    <source>
        <dbReference type="Pfam" id="PF03766"/>
    </source>
</evidence>
<feature type="domain" description="Remorin N-terminal" evidence="4">
    <location>
        <begin position="184"/>
        <end position="235"/>
    </location>
</feature>
<name>A0A834YAG3_TETSI</name>
<reference evidence="5 6" key="1">
    <citation type="submission" date="2020-04" db="EMBL/GenBank/DDBJ databases">
        <title>Plant Genome Project.</title>
        <authorList>
            <person name="Zhang R.-G."/>
        </authorList>
    </citation>
    <scope>NUCLEOTIDE SEQUENCE [LARGE SCALE GENOMIC DNA]</scope>
    <source>
        <strain evidence="5">YNK0</strain>
        <tissue evidence="5">Leaf</tissue>
    </source>
</reference>
<proteinExistence type="inferred from homology"/>
<evidence type="ECO:0000256" key="2">
    <source>
        <dbReference type="SAM" id="MobiDB-lite"/>
    </source>
</evidence>
<dbReference type="Pfam" id="PF03766">
    <property type="entry name" value="Remorin_N"/>
    <property type="match status" value="1"/>
</dbReference>
<feature type="compositionally biased region" description="Basic and acidic residues" evidence="2">
    <location>
        <begin position="212"/>
        <end position="226"/>
    </location>
</feature>
<evidence type="ECO:0000256" key="1">
    <source>
        <dbReference type="ARBA" id="ARBA00005711"/>
    </source>
</evidence>